<dbReference type="InterPro" id="IPR002491">
    <property type="entry name" value="ABC_transptr_periplasmic_BD"/>
</dbReference>
<gene>
    <name evidence="4" type="ORF">SAMN05216366_11628</name>
</gene>
<dbReference type="PROSITE" id="PS50983">
    <property type="entry name" value="FE_B12_PBP"/>
    <property type="match status" value="1"/>
</dbReference>
<dbReference type="EMBL" id="FNJQ01000016">
    <property type="protein sequence ID" value="SDP38421.1"/>
    <property type="molecule type" value="Genomic_DNA"/>
</dbReference>
<feature type="transmembrane region" description="Helical" evidence="2">
    <location>
        <begin position="17"/>
        <end position="38"/>
    </location>
</feature>
<comment type="similarity">
    <text evidence="1">Belongs to the bacterial solute-binding protein 8 family.</text>
</comment>
<dbReference type="Gene3D" id="3.40.50.1980">
    <property type="entry name" value="Nitrogenase molybdenum iron protein domain"/>
    <property type="match status" value="2"/>
</dbReference>
<dbReference type="AlphaFoldDB" id="A0A1H0S9E4"/>
<evidence type="ECO:0000256" key="2">
    <source>
        <dbReference type="SAM" id="Phobius"/>
    </source>
</evidence>
<organism evidence="4 5">
    <name type="scientific">Selenomonas ruminantium</name>
    <dbReference type="NCBI Taxonomy" id="971"/>
    <lineage>
        <taxon>Bacteria</taxon>
        <taxon>Bacillati</taxon>
        <taxon>Bacillota</taxon>
        <taxon>Negativicutes</taxon>
        <taxon>Selenomonadales</taxon>
        <taxon>Selenomonadaceae</taxon>
        <taxon>Selenomonas</taxon>
    </lineage>
</organism>
<dbReference type="PANTHER" id="PTHR30535:SF34">
    <property type="entry name" value="MOLYBDATE-BINDING PROTEIN MOLA"/>
    <property type="match status" value="1"/>
</dbReference>
<dbReference type="Pfam" id="PF01497">
    <property type="entry name" value="Peripla_BP_2"/>
    <property type="match status" value="1"/>
</dbReference>
<dbReference type="InterPro" id="IPR050902">
    <property type="entry name" value="ABC_Transporter_SBP"/>
</dbReference>
<evidence type="ECO:0000256" key="1">
    <source>
        <dbReference type="ARBA" id="ARBA00008814"/>
    </source>
</evidence>
<sequence>MTITARLTSDGEGISHFSVPLGSFIVQFSAVLLQGQLFCLHVEGICVRKFLRLQLVLVLLLFVICLAGCKNDTAGQDESAAYTVTDAQGTQVNMPAKPKRILTMSMSTDEVMLGLVEPERMAAVNAMLDDPASSNVVELGKKVETKIRYPSVEEIASLQPDLVIIPDWGDLSRVAALRDLGIPVVVCKGPRSLQEVKETIKLLAQAAGEPQRGEVLLQKMDEKLAEIAAETAKIPAEERRSVVLISLMKGYGGAGCCFDEACQLAGVVNGRAAAGIQNGEEMSKEKLVEINPDILFLPTYNNHGKFDIDRFRDEYMNDPSLQNMRAIQQGNLLEPDEGYIYNCSQDFVFAVQEIAYRVYGDRFKLEPQQHLTAVEN</sequence>
<name>A0A1H0S9E4_SELRU</name>
<evidence type="ECO:0000313" key="5">
    <source>
        <dbReference type="Proteomes" id="UP000182412"/>
    </source>
</evidence>
<protein>
    <submittedName>
        <fullName evidence="4">Iron complex transport system substrate-binding protein</fullName>
    </submittedName>
</protein>
<dbReference type="Proteomes" id="UP000182412">
    <property type="component" value="Unassembled WGS sequence"/>
</dbReference>
<feature type="domain" description="Fe/B12 periplasmic-binding" evidence="3">
    <location>
        <begin position="100"/>
        <end position="362"/>
    </location>
</feature>
<keyword evidence="2" id="KW-1133">Transmembrane helix</keyword>
<dbReference type="GO" id="GO:0071281">
    <property type="term" value="P:cellular response to iron ion"/>
    <property type="evidence" value="ECO:0007669"/>
    <property type="project" value="TreeGrafter"/>
</dbReference>
<evidence type="ECO:0000313" key="4">
    <source>
        <dbReference type="EMBL" id="SDP38421.1"/>
    </source>
</evidence>
<proteinExistence type="inferred from homology"/>
<dbReference type="PANTHER" id="PTHR30535">
    <property type="entry name" value="VITAMIN B12-BINDING PROTEIN"/>
    <property type="match status" value="1"/>
</dbReference>
<reference evidence="4 5" key="1">
    <citation type="submission" date="2016-10" db="EMBL/GenBank/DDBJ databases">
        <authorList>
            <person name="de Groot N.N."/>
        </authorList>
    </citation>
    <scope>NUCLEOTIDE SEQUENCE [LARGE SCALE GENOMIC DNA]</scope>
    <source>
        <strain evidence="4 5">S137</strain>
    </source>
</reference>
<feature type="transmembrane region" description="Helical" evidence="2">
    <location>
        <begin position="50"/>
        <end position="69"/>
    </location>
</feature>
<keyword evidence="2" id="KW-0472">Membrane</keyword>
<evidence type="ECO:0000259" key="3">
    <source>
        <dbReference type="PROSITE" id="PS50983"/>
    </source>
</evidence>
<accession>A0A1H0S9E4</accession>
<dbReference type="SUPFAM" id="SSF53807">
    <property type="entry name" value="Helical backbone' metal receptor"/>
    <property type="match status" value="1"/>
</dbReference>
<keyword evidence="2" id="KW-0812">Transmembrane</keyword>